<dbReference type="FunFam" id="3.80.10.10:FF:000383">
    <property type="entry name" value="Leucine-rich repeat receptor protein kinase EMS1"/>
    <property type="match status" value="2"/>
</dbReference>
<dbReference type="InterPro" id="IPR053038">
    <property type="entry name" value="RLP_Defense"/>
</dbReference>
<dbReference type="InterPro" id="IPR001611">
    <property type="entry name" value="Leu-rich_rpt"/>
</dbReference>
<keyword evidence="1" id="KW-0433">Leucine-rich repeat</keyword>
<proteinExistence type="predicted"/>
<dbReference type="Pfam" id="PF00560">
    <property type="entry name" value="LRR_1"/>
    <property type="match status" value="1"/>
</dbReference>
<protein>
    <submittedName>
        <fullName evidence="3">Uncharacterized protein</fullName>
    </submittedName>
</protein>
<dbReference type="InterPro" id="IPR003591">
    <property type="entry name" value="Leu-rich_rpt_typical-subtyp"/>
</dbReference>
<dbReference type="PANTHER" id="PTHR48064:SF6">
    <property type="entry name" value="RECEPTOR-LIKE PROTEIN KINASE 2"/>
    <property type="match status" value="1"/>
</dbReference>
<name>A0AAD5STX0_9FUNG</name>
<evidence type="ECO:0000256" key="1">
    <source>
        <dbReference type="ARBA" id="ARBA00022614"/>
    </source>
</evidence>
<organism evidence="3 4">
    <name type="scientific">Physocladia obscura</name>
    <dbReference type="NCBI Taxonomy" id="109957"/>
    <lineage>
        <taxon>Eukaryota</taxon>
        <taxon>Fungi</taxon>
        <taxon>Fungi incertae sedis</taxon>
        <taxon>Chytridiomycota</taxon>
        <taxon>Chytridiomycota incertae sedis</taxon>
        <taxon>Chytridiomycetes</taxon>
        <taxon>Chytridiales</taxon>
        <taxon>Chytriomycetaceae</taxon>
        <taxon>Physocladia</taxon>
    </lineage>
</organism>
<evidence type="ECO:0000313" key="3">
    <source>
        <dbReference type="EMBL" id="KAJ3097549.1"/>
    </source>
</evidence>
<dbReference type="InterPro" id="IPR032675">
    <property type="entry name" value="LRR_dom_sf"/>
</dbReference>
<accession>A0AAD5STX0</accession>
<dbReference type="Proteomes" id="UP001211907">
    <property type="component" value="Unassembled WGS sequence"/>
</dbReference>
<reference evidence="3" key="1">
    <citation type="submission" date="2020-05" db="EMBL/GenBank/DDBJ databases">
        <title>Phylogenomic resolution of chytrid fungi.</title>
        <authorList>
            <person name="Stajich J.E."/>
            <person name="Amses K."/>
            <person name="Simmons R."/>
            <person name="Seto K."/>
            <person name="Myers J."/>
            <person name="Bonds A."/>
            <person name="Quandt C.A."/>
            <person name="Barry K."/>
            <person name="Liu P."/>
            <person name="Grigoriev I."/>
            <person name="Longcore J.E."/>
            <person name="James T.Y."/>
        </authorList>
    </citation>
    <scope>NUCLEOTIDE SEQUENCE</scope>
    <source>
        <strain evidence="3">JEL0513</strain>
    </source>
</reference>
<dbReference type="Pfam" id="PF13855">
    <property type="entry name" value="LRR_8"/>
    <property type="match status" value="2"/>
</dbReference>
<comment type="caution">
    <text evidence="3">The sequence shown here is derived from an EMBL/GenBank/DDBJ whole genome shotgun (WGS) entry which is preliminary data.</text>
</comment>
<evidence type="ECO:0000256" key="2">
    <source>
        <dbReference type="ARBA" id="ARBA00022737"/>
    </source>
</evidence>
<dbReference type="SUPFAM" id="SSF52058">
    <property type="entry name" value="L domain-like"/>
    <property type="match status" value="1"/>
</dbReference>
<dbReference type="PANTHER" id="PTHR48064">
    <property type="entry name" value="OS01G0750400 PROTEIN"/>
    <property type="match status" value="1"/>
</dbReference>
<sequence>MDIEQFQFEVTKYVEEANGEETATRINVSVPNSIAGSMLGYVGVGVGGVHVLRRINKRFNEFILDASFARLCLTRILGLSSSLSSPHSGSEFALLAARLDNLILDKNSNNSSNKRSSVLQMNSSVQSPLELFFVWPDTWKDVYTTLAAPTLTSFGKVIGPRLRRSTQKVPLYIPAQIGQMIALVTLDLAMSGLAGPIPDAVTELRALEFLNLGRNRLEGKIPSEIGNLVKLKHLDLQNNDLSGPIPQGIGHLLFMEKLYLNENKLDGSIPKEFGELVQLITLNLGKNNLEGVIPDEICGLTQLTTIFLDNNRLTGNIPTDIGKLVRLRSLYFNKNKLVGVIPESVGQLHALRQFVVNSNQLGGPIPTELQQLDKLEVCNLRNNVGFTCDFEFDFDF</sequence>
<dbReference type="Gene3D" id="3.80.10.10">
    <property type="entry name" value="Ribonuclease Inhibitor"/>
    <property type="match status" value="2"/>
</dbReference>
<dbReference type="EMBL" id="JADGJH010002498">
    <property type="protein sequence ID" value="KAJ3097549.1"/>
    <property type="molecule type" value="Genomic_DNA"/>
</dbReference>
<keyword evidence="2" id="KW-0677">Repeat</keyword>
<dbReference type="SMART" id="SM00369">
    <property type="entry name" value="LRR_TYP"/>
    <property type="match status" value="4"/>
</dbReference>
<gene>
    <name evidence="3" type="ORF">HK100_005315</name>
</gene>
<evidence type="ECO:0000313" key="4">
    <source>
        <dbReference type="Proteomes" id="UP001211907"/>
    </source>
</evidence>
<dbReference type="AlphaFoldDB" id="A0AAD5STX0"/>
<keyword evidence="4" id="KW-1185">Reference proteome</keyword>